<proteinExistence type="predicted"/>
<name>G4ZC63_PHYSP</name>
<dbReference type="AlphaFoldDB" id="G4ZC63"/>
<sequence length="160" mass="17923">MNSPVLIHTSSIPFVRTISDDGSSEWVNVLVPGIGDCQVQRCDLEIENDVGFAQGSCPLLALTLDFIFCLDADEMDGLLPFIKTIGASLKQLTLSPPRRGLIYEIDENAIIRFCPYLQNLTIVRELVEVELHFSDFLARMLPIPELTLPWYNVAQLARSE</sequence>
<accession>G4ZC63</accession>
<dbReference type="KEGG" id="psoj:PHYSODRAFT_299107"/>
<protein>
    <submittedName>
        <fullName evidence="1">Uncharacterized protein</fullName>
    </submittedName>
</protein>
<dbReference type="EMBL" id="JH159153">
    <property type="protein sequence ID" value="EGZ21344.1"/>
    <property type="molecule type" value="Genomic_DNA"/>
</dbReference>
<evidence type="ECO:0000313" key="1">
    <source>
        <dbReference type="EMBL" id="EGZ21344.1"/>
    </source>
</evidence>
<gene>
    <name evidence="1" type="ORF">PHYSODRAFT_299107</name>
</gene>
<dbReference type="RefSeq" id="XP_009524061.1">
    <property type="nucleotide sequence ID" value="XM_009525766.1"/>
</dbReference>
<dbReference type="Proteomes" id="UP000002640">
    <property type="component" value="Unassembled WGS sequence"/>
</dbReference>
<evidence type="ECO:0000313" key="2">
    <source>
        <dbReference type="Proteomes" id="UP000002640"/>
    </source>
</evidence>
<dbReference type="GeneID" id="20641693"/>
<organism evidence="1 2">
    <name type="scientific">Phytophthora sojae (strain P6497)</name>
    <name type="common">Soybean stem and root rot agent</name>
    <name type="synonym">Phytophthora megasperma f. sp. glycines</name>
    <dbReference type="NCBI Taxonomy" id="1094619"/>
    <lineage>
        <taxon>Eukaryota</taxon>
        <taxon>Sar</taxon>
        <taxon>Stramenopiles</taxon>
        <taxon>Oomycota</taxon>
        <taxon>Peronosporomycetes</taxon>
        <taxon>Peronosporales</taxon>
        <taxon>Peronosporaceae</taxon>
        <taxon>Phytophthora</taxon>
    </lineage>
</organism>
<keyword evidence="2" id="KW-1185">Reference proteome</keyword>
<reference evidence="1 2" key="1">
    <citation type="journal article" date="2006" name="Science">
        <title>Phytophthora genome sequences uncover evolutionary origins and mechanisms of pathogenesis.</title>
        <authorList>
            <person name="Tyler B.M."/>
            <person name="Tripathy S."/>
            <person name="Zhang X."/>
            <person name="Dehal P."/>
            <person name="Jiang R.H."/>
            <person name="Aerts A."/>
            <person name="Arredondo F.D."/>
            <person name="Baxter L."/>
            <person name="Bensasson D."/>
            <person name="Beynon J.L."/>
            <person name="Chapman J."/>
            <person name="Damasceno C.M."/>
            <person name="Dorrance A.E."/>
            <person name="Dou D."/>
            <person name="Dickerman A.W."/>
            <person name="Dubchak I.L."/>
            <person name="Garbelotto M."/>
            <person name="Gijzen M."/>
            <person name="Gordon S.G."/>
            <person name="Govers F."/>
            <person name="Grunwald N.J."/>
            <person name="Huang W."/>
            <person name="Ivors K.L."/>
            <person name="Jones R.W."/>
            <person name="Kamoun S."/>
            <person name="Krampis K."/>
            <person name="Lamour K.H."/>
            <person name="Lee M.K."/>
            <person name="McDonald W.H."/>
            <person name="Medina M."/>
            <person name="Meijer H.J."/>
            <person name="Nordberg E.K."/>
            <person name="Maclean D.J."/>
            <person name="Ospina-Giraldo M.D."/>
            <person name="Morris P.F."/>
            <person name="Phuntumart V."/>
            <person name="Putnam N.H."/>
            <person name="Rash S."/>
            <person name="Rose J.K."/>
            <person name="Sakihama Y."/>
            <person name="Salamov A.A."/>
            <person name="Savidor A."/>
            <person name="Scheuring C.F."/>
            <person name="Smith B.M."/>
            <person name="Sobral B.W."/>
            <person name="Terry A."/>
            <person name="Torto-Alalibo T.A."/>
            <person name="Win J."/>
            <person name="Xu Z."/>
            <person name="Zhang H."/>
            <person name="Grigoriev I.V."/>
            <person name="Rokhsar D.S."/>
            <person name="Boore J.L."/>
        </authorList>
    </citation>
    <scope>NUCLEOTIDE SEQUENCE [LARGE SCALE GENOMIC DNA]</scope>
    <source>
        <strain evidence="1 2">P6497</strain>
    </source>
</reference>
<dbReference type="InParanoid" id="G4ZC63"/>